<dbReference type="InterPro" id="IPR014729">
    <property type="entry name" value="Rossmann-like_a/b/a_fold"/>
</dbReference>
<gene>
    <name evidence="15" type="ORF">CA3LBN_004146</name>
</gene>
<sequence>MLAVRSGGALCRPAARMLLQRRLAGHKSSFKSDDSSVDTDEIVTSNNPWSPTLYNDIVYVRKGFKNVALPDNYRLSYEPLYEAPGAKYVAMLKRLTLAFGVVGVYGAKLLYESVQFDDLYALAALAGTWGPVAAVQFKTKDYVTRIFRLYDKTKPQTLENLVSDEKLVMEKLNATGGKTYNQLLTISANKSLKLCPKTNDIIPYRSWQENYDGHKRYFYVADNVGGMKMDRLWGIVEHNSGVDNGQVKEEANDDDDDKPKKVYGKEKAPKKEKKKDVPETETDINTRLNALLFDTSEESIDSYRSENNSSDYLGRLYFDDYDSDASIRSPSPLAPSTSDRQNAFLTVQSAAQRLRSPSPSKRPAFSRQSSFERGVSFDTLEDKHHKAITLKLRHPQFRFRRNNKTYLVGFNNDAESLRAIEWALQEMVINGDTVIVLQVLDEKVYKQVDSDLGEQVLAKIEKLNTHNKKISLVYEAVIGKPQKLLRGAIDEYKPAMMIVGTHNYERAQLKHSNSSQNIIDSSHPTHSPQPHKHRGFLSKASTSKYFLQFALVPCIVVKPIYHYTEQLEKPIEGERYFHDWLANIDISHTREEKKKKSRFAMLSPSSSRNSSSTNLADMNKDRSRNLDATNHSIFMKLNYIFAALAAASQIRLMPSPHDKQHYKSVPVAEHPINLAQYENDFVVRMPYSSSSLEYLRSQELKIWARNGHKKTLDVQLDAGSLAQLGSLFDLSKAEVIIPDLAQAVYESYPDKKEDVFAEGADFHATSEVFFKDYRNLEDIHQWLHLLQETYPELISLETIGRTYEDRPFRVVHLSVKNDDVNHEEKKTIVITGGVHAREWISVSTVLYSVYAMLRHWEQNPHDSKTLAQLDFLFIPVLNPDGYVYSWETDRLWRKNRQPVEGGDEGQCRGVDIDHSFDYHWTASSESVCSEEYAGKAPFEAHESRIWDEYLNRTNEAHHIHGYVDLHSYDQEILYPYVYSCEHSPRDEENLIELAYGISKSIRWTSGKYYAVSPACLDRDSDLLPELGAGTALDYMYRQRAYWAYQLKLRDSGSHGFLLPKKYIEPVGEEIAAGLKYFCKFILTSGEAFSR</sequence>
<dbReference type="Gene3D" id="3.40.50.620">
    <property type="entry name" value="HUPs"/>
    <property type="match status" value="1"/>
</dbReference>
<dbReference type="SUPFAM" id="SSF53187">
    <property type="entry name" value="Zn-dependent exopeptidases"/>
    <property type="match status" value="1"/>
</dbReference>
<evidence type="ECO:0000259" key="14">
    <source>
        <dbReference type="PROSITE" id="PS52035"/>
    </source>
</evidence>
<dbReference type="SMART" id="SM00631">
    <property type="entry name" value="Zn_pept"/>
    <property type="match status" value="1"/>
</dbReference>
<feature type="domain" description="Peptidase M14" evidence="14">
    <location>
        <begin position="772"/>
        <end position="1081"/>
    </location>
</feature>
<comment type="function">
    <text evidence="9">Inactive carboxypeptidase that may play a role in cell wall organization and biogenesis.</text>
</comment>
<dbReference type="SUPFAM" id="SSF52402">
    <property type="entry name" value="Adenine nucleotide alpha hydrolases-like"/>
    <property type="match status" value="1"/>
</dbReference>
<dbReference type="Proteomes" id="UP000825434">
    <property type="component" value="Chromosome 5"/>
</dbReference>
<name>A0ABX8IBC6_9ASCO</name>
<evidence type="ECO:0000256" key="2">
    <source>
        <dbReference type="ARBA" id="ARBA00004613"/>
    </source>
</evidence>
<keyword evidence="16" id="KW-1185">Reference proteome</keyword>
<comment type="similarity">
    <text evidence="3 12">Belongs to the peptidase M14 family.</text>
</comment>
<dbReference type="Gene3D" id="3.40.630.10">
    <property type="entry name" value="Zn peptidases"/>
    <property type="match status" value="1"/>
</dbReference>
<keyword evidence="8" id="KW-1015">Disulfide bond</keyword>
<feature type="region of interest" description="Disordered" evidence="13">
    <location>
        <begin position="244"/>
        <end position="281"/>
    </location>
</feature>
<dbReference type="PANTHER" id="PTHR11705">
    <property type="entry name" value="PROTEASE FAMILY M14 CARBOXYPEPTIDASE A,B"/>
    <property type="match status" value="1"/>
</dbReference>
<evidence type="ECO:0000256" key="7">
    <source>
        <dbReference type="ARBA" id="ARBA00022833"/>
    </source>
</evidence>
<dbReference type="Pfam" id="PF00582">
    <property type="entry name" value="Usp"/>
    <property type="match status" value="1"/>
</dbReference>
<feature type="compositionally biased region" description="Polar residues" evidence="13">
    <location>
        <begin position="512"/>
        <end position="528"/>
    </location>
</feature>
<evidence type="ECO:0000256" key="4">
    <source>
        <dbReference type="ARBA" id="ARBA00022525"/>
    </source>
</evidence>
<dbReference type="InterPro" id="IPR057247">
    <property type="entry name" value="CARBOXYPEPT_ZN_2"/>
</dbReference>
<keyword evidence="7" id="KW-0862">Zinc</keyword>
<feature type="region of interest" description="Disordered" evidence="13">
    <location>
        <begin position="593"/>
        <end position="622"/>
    </location>
</feature>
<organism evidence="15 16">
    <name type="scientific">Candidozyma haemuli</name>
    <dbReference type="NCBI Taxonomy" id="45357"/>
    <lineage>
        <taxon>Eukaryota</taxon>
        <taxon>Fungi</taxon>
        <taxon>Dikarya</taxon>
        <taxon>Ascomycota</taxon>
        <taxon>Saccharomycotina</taxon>
        <taxon>Pichiomycetes</taxon>
        <taxon>Metschnikowiaceae</taxon>
        <taxon>Candidozyma</taxon>
    </lineage>
</organism>
<evidence type="ECO:0000256" key="11">
    <source>
        <dbReference type="ARBA" id="ARBA00026213"/>
    </source>
</evidence>
<proteinExistence type="inferred from homology"/>
<dbReference type="InterPro" id="IPR000834">
    <property type="entry name" value="Peptidase_M14"/>
</dbReference>
<comment type="subcellular location">
    <subcellularLocation>
        <location evidence="2">Secreted</location>
    </subcellularLocation>
</comment>
<dbReference type="InterPro" id="IPR006016">
    <property type="entry name" value="UspA"/>
</dbReference>
<comment type="caution">
    <text evidence="12">Lacks conserved residue(s) required for the propagation of feature annotation.</text>
</comment>
<keyword evidence="4" id="KW-0964">Secreted</keyword>
<dbReference type="EMBL" id="CP076665">
    <property type="protein sequence ID" value="QWU89798.1"/>
    <property type="molecule type" value="Genomic_DNA"/>
</dbReference>
<dbReference type="PRINTS" id="PR00765">
    <property type="entry name" value="CRBOXYPTASEA"/>
</dbReference>
<evidence type="ECO:0000256" key="6">
    <source>
        <dbReference type="ARBA" id="ARBA00022729"/>
    </source>
</evidence>
<feature type="region of interest" description="Disordered" evidence="13">
    <location>
        <begin position="512"/>
        <end position="535"/>
    </location>
</feature>
<evidence type="ECO:0000256" key="5">
    <source>
        <dbReference type="ARBA" id="ARBA00022723"/>
    </source>
</evidence>
<reference evidence="15 16" key="1">
    <citation type="submission" date="2021-06" db="EMBL/GenBank/DDBJ databases">
        <title>Candida outbreak in Lebanon.</title>
        <authorList>
            <person name="Finianos M."/>
        </authorList>
    </citation>
    <scope>NUCLEOTIDE SEQUENCE [LARGE SCALE GENOMIC DNA]</scope>
    <source>
        <strain evidence="15">CA3LBN</strain>
    </source>
</reference>
<dbReference type="PROSITE" id="PS52035">
    <property type="entry name" value="PEPTIDASE_M14"/>
    <property type="match status" value="1"/>
</dbReference>
<feature type="compositionally biased region" description="Low complexity" evidence="13">
    <location>
        <begin position="603"/>
        <end position="612"/>
    </location>
</feature>
<dbReference type="PROSITE" id="PS00133">
    <property type="entry name" value="CARBOXYPEPT_ZN_2"/>
    <property type="match status" value="1"/>
</dbReference>
<comment type="cofactor">
    <cofactor evidence="1">
        <name>Zn(2+)</name>
        <dbReference type="ChEBI" id="CHEBI:29105"/>
    </cofactor>
</comment>
<evidence type="ECO:0000256" key="9">
    <source>
        <dbReference type="ARBA" id="ARBA00025210"/>
    </source>
</evidence>
<dbReference type="PANTHER" id="PTHR11705:SF147">
    <property type="entry name" value="INACTIVE METALLOCARBOXYPEPTIDASE ECM14"/>
    <property type="match status" value="1"/>
</dbReference>
<dbReference type="Pfam" id="PF00246">
    <property type="entry name" value="Peptidase_M14"/>
    <property type="match status" value="1"/>
</dbReference>
<feature type="compositionally biased region" description="Basic and acidic residues" evidence="13">
    <location>
        <begin position="257"/>
        <end position="278"/>
    </location>
</feature>
<evidence type="ECO:0000256" key="13">
    <source>
        <dbReference type="SAM" id="MobiDB-lite"/>
    </source>
</evidence>
<protein>
    <recommendedName>
        <fullName evidence="10">Inactive metallocarboxypeptidase ECM14</fullName>
    </recommendedName>
    <alternativeName>
        <fullName evidence="11">Inactive metallocarboxypeptidase ecm14</fullName>
    </alternativeName>
</protein>
<evidence type="ECO:0000256" key="1">
    <source>
        <dbReference type="ARBA" id="ARBA00001947"/>
    </source>
</evidence>
<evidence type="ECO:0000256" key="10">
    <source>
        <dbReference type="ARBA" id="ARBA00026187"/>
    </source>
</evidence>
<accession>A0ABX8IBC6</accession>
<evidence type="ECO:0000313" key="15">
    <source>
        <dbReference type="EMBL" id="QWU89798.1"/>
    </source>
</evidence>
<dbReference type="CDD" id="cd03860">
    <property type="entry name" value="M14_CP_A-B_like"/>
    <property type="match status" value="1"/>
</dbReference>
<evidence type="ECO:0000256" key="3">
    <source>
        <dbReference type="ARBA" id="ARBA00005988"/>
    </source>
</evidence>
<evidence type="ECO:0000256" key="12">
    <source>
        <dbReference type="PROSITE-ProRule" id="PRU01379"/>
    </source>
</evidence>
<dbReference type="CDD" id="cd23659">
    <property type="entry name" value="USP_At3g01520-like"/>
    <property type="match status" value="1"/>
</dbReference>
<evidence type="ECO:0000313" key="16">
    <source>
        <dbReference type="Proteomes" id="UP000825434"/>
    </source>
</evidence>
<keyword evidence="5" id="KW-0479">Metal-binding</keyword>
<keyword evidence="6" id="KW-0732">Signal</keyword>
<evidence type="ECO:0000256" key="8">
    <source>
        <dbReference type="ARBA" id="ARBA00023157"/>
    </source>
</evidence>